<name>B9TPI8_RICCO</name>
<dbReference type="Proteomes" id="UP000008311">
    <property type="component" value="Unassembled WGS sequence"/>
</dbReference>
<evidence type="ECO:0000256" key="1">
    <source>
        <dbReference type="SAM" id="MobiDB-lite"/>
    </source>
</evidence>
<feature type="region of interest" description="Disordered" evidence="1">
    <location>
        <begin position="1"/>
        <end position="97"/>
    </location>
</feature>
<feature type="non-terminal residue" evidence="2">
    <location>
        <position position="1"/>
    </location>
</feature>
<feature type="compositionally biased region" description="Basic and acidic residues" evidence="1">
    <location>
        <begin position="1"/>
        <end position="14"/>
    </location>
</feature>
<keyword evidence="3" id="KW-1185">Reference proteome</keyword>
<dbReference type="InParanoid" id="B9TPI8"/>
<sequence length="133" mass="14066">LYDRRQRPRPDGGRHAGLFLEQTGGPARDRVAPAGLPAPVRPRQDAAGRPERRAVLDGRRNLPAARGRRDVATGNPYVQPVAGAVGQCPGPADRRVPHGCEKEVRVRAGGRFGGGRTLGPPRSIALTCAGASR</sequence>
<reference evidence="3" key="1">
    <citation type="journal article" date="2010" name="Nat. Biotechnol.">
        <title>Draft genome sequence of the oilseed species Ricinus communis.</title>
        <authorList>
            <person name="Chan A.P."/>
            <person name="Crabtree J."/>
            <person name="Zhao Q."/>
            <person name="Lorenzi H."/>
            <person name="Orvis J."/>
            <person name="Puiu D."/>
            <person name="Melake-Berhan A."/>
            <person name="Jones K.M."/>
            <person name="Redman J."/>
            <person name="Chen G."/>
            <person name="Cahoon E.B."/>
            <person name="Gedil M."/>
            <person name="Stanke M."/>
            <person name="Haas B.J."/>
            <person name="Wortman J.R."/>
            <person name="Fraser-Liggett C.M."/>
            <person name="Ravel J."/>
            <person name="Rabinowicz P.D."/>
        </authorList>
    </citation>
    <scope>NUCLEOTIDE SEQUENCE [LARGE SCALE GENOMIC DNA]</scope>
    <source>
        <strain evidence="3">cv. Hale</strain>
    </source>
</reference>
<feature type="compositionally biased region" description="Basic and acidic residues" evidence="1">
    <location>
        <begin position="42"/>
        <end position="60"/>
    </location>
</feature>
<evidence type="ECO:0000313" key="2">
    <source>
        <dbReference type="EMBL" id="EEF22227.1"/>
    </source>
</evidence>
<dbReference type="EMBL" id="EQ995817">
    <property type="protein sequence ID" value="EEF22227.1"/>
    <property type="molecule type" value="Genomic_DNA"/>
</dbReference>
<organism evidence="2 3">
    <name type="scientific">Ricinus communis</name>
    <name type="common">Castor bean</name>
    <dbReference type="NCBI Taxonomy" id="3988"/>
    <lineage>
        <taxon>Eukaryota</taxon>
        <taxon>Viridiplantae</taxon>
        <taxon>Streptophyta</taxon>
        <taxon>Embryophyta</taxon>
        <taxon>Tracheophyta</taxon>
        <taxon>Spermatophyta</taxon>
        <taxon>Magnoliopsida</taxon>
        <taxon>eudicotyledons</taxon>
        <taxon>Gunneridae</taxon>
        <taxon>Pentapetalae</taxon>
        <taxon>rosids</taxon>
        <taxon>fabids</taxon>
        <taxon>Malpighiales</taxon>
        <taxon>Euphorbiaceae</taxon>
        <taxon>Acalyphoideae</taxon>
        <taxon>Acalypheae</taxon>
        <taxon>Ricinus</taxon>
    </lineage>
</organism>
<evidence type="ECO:0000313" key="3">
    <source>
        <dbReference type="Proteomes" id="UP000008311"/>
    </source>
</evidence>
<proteinExistence type="predicted"/>
<gene>
    <name evidence="2" type="ORF">RCOM_2086380</name>
</gene>
<accession>B9TPI8</accession>
<protein>
    <submittedName>
        <fullName evidence="2">Uncharacterized protein</fullName>
    </submittedName>
</protein>
<dbReference type="AlphaFoldDB" id="B9TPI8"/>